<dbReference type="EMBL" id="OIVN01003657">
    <property type="protein sequence ID" value="SPD12702.1"/>
    <property type="molecule type" value="Genomic_DNA"/>
</dbReference>
<evidence type="ECO:0000259" key="2">
    <source>
        <dbReference type="Pfam" id="PF10536"/>
    </source>
</evidence>
<dbReference type="Pfam" id="PF10536">
    <property type="entry name" value="PMD"/>
    <property type="match status" value="1"/>
</dbReference>
<dbReference type="InterPro" id="IPR044824">
    <property type="entry name" value="MAIN-like"/>
</dbReference>
<dbReference type="AlphaFoldDB" id="A0A2N9HKG9"/>
<evidence type="ECO:0000256" key="1">
    <source>
        <dbReference type="SAM" id="MobiDB-lite"/>
    </source>
</evidence>
<dbReference type="InterPro" id="IPR019557">
    <property type="entry name" value="AminoTfrase-like_pln_mobile"/>
</dbReference>
<reference evidence="3" key="1">
    <citation type="submission" date="2018-02" db="EMBL/GenBank/DDBJ databases">
        <authorList>
            <person name="Cohen D.B."/>
            <person name="Kent A.D."/>
        </authorList>
    </citation>
    <scope>NUCLEOTIDE SEQUENCE</scope>
</reference>
<name>A0A2N9HKG9_FAGSY</name>
<feature type="domain" description="Aminotransferase-like plant mobile" evidence="2">
    <location>
        <begin position="104"/>
        <end position="360"/>
    </location>
</feature>
<dbReference type="PANTHER" id="PTHR46033:SF65">
    <property type="entry name" value="AMINOTRANSFERASE-LIKE PLANT MOBILE DOMAIN-CONTAINING PROTEIN"/>
    <property type="match status" value="1"/>
</dbReference>
<organism evidence="3">
    <name type="scientific">Fagus sylvatica</name>
    <name type="common">Beechnut</name>
    <dbReference type="NCBI Taxonomy" id="28930"/>
    <lineage>
        <taxon>Eukaryota</taxon>
        <taxon>Viridiplantae</taxon>
        <taxon>Streptophyta</taxon>
        <taxon>Embryophyta</taxon>
        <taxon>Tracheophyta</taxon>
        <taxon>Spermatophyta</taxon>
        <taxon>Magnoliopsida</taxon>
        <taxon>eudicotyledons</taxon>
        <taxon>Gunneridae</taxon>
        <taxon>Pentapetalae</taxon>
        <taxon>rosids</taxon>
        <taxon>fabids</taxon>
        <taxon>Fagales</taxon>
        <taxon>Fagaceae</taxon>
        <taxon>Fagus</taxon>
    </lineage>
</organism>
<evidence type="ECO:0000313" key="3">
    <source>
        <dbReference type="EMBL" id="SPD12702.1"/>
    </source>
</evidence>
<gene>
    <name evidence="3" type="ORF">FSB_LOCUS40584</name>
</gene>
<dbReference type="PANTHER" id="PTHR46033">
    <property type="entry name" value="PROTEIN MAIN-LIKE 2"/>
    <property type="match status" value="1"/>
</dbReference>
<protein>
    <recommendedName>
        <fullName evidence="2">Aminotransferase-like plant mobile domain-containing protein</fullName>
    </recommendedName>
</protein>
<sequence>MAKSSSNNDPCNHAAQIIEALPASQRLPNILIPHGNAPTSSSFASTSPRLFDVFALLGLRPMGAIAHPLMAVGTGPEDDFFKGVPMGYTEFIKHAKGTDASPVTYKEECLFYLYWICRFLACISSKRVINYYLPIARCLANGVPVDMASFLLGELYRAMLLLSIEPKQSHEGPIWLIQMWPYSYFPSIAPELYPSILPWSYGEAWMHARFPKEKGIPSFPSCFKLFSDSSRRRSPEEFMPFEAKKYGSEDFRKFSRQGFFRGDSAWGACLQSRDLVVIRSNNAGVEAYCPSLVARQFGLVQLLPVPPIWTKNTDWMARAIVSKDEAKQISVLTREQITSFVFTPFSTRSLSSSLFHNWWEAYMANFNNEDNLIEALQRCCPEFLTYQLLDASIEHIASYVAPQPLQQISPSGAKIAGDSSSQTFEKAKESVRGQASLLLLPAPSQQGVRTSTKRKSLEVEEEVDPAVSPKGAKPSGKKLIKTAAKKSAAKKAKVVEAVPDSSIIDVDPLDEDHDDTATLSSLTRKVEVQKRLLSDIIEAQKALEVEDRAIAQKYKEAKKLAKLAAAAFQAKAQTEDAKKLAVAFQAKSEAEGAERKHLKVEEEKKRQADKAEEERIAEIARKLEMKKKEKAQADQKRQQEFERNKREEEKKRQEEERKKEETNAAKKKIGQVVPREAKLTKLTVVAPVVSMQQAVQSAVEVRPSIEAVTSSIEVAAPLAPPMQEGPGDIDKLLEDVSLTLQQCQTPTKTSFASVSLEPSSDQLQAAISQLKELFEGGRALLGLFVQNLDSTISNLRAAQEKRSQATSQEVDHKHRVSKLQAHQLDLQTKASELRSIDQKGQGLVQGVELISRAEQDIQTLQSEIADLEMLPLMSWAGLFAAFKEL</sequence>
<dbReference type="GO" id="GO:0010073">
    <property type="term" value="P:meristem maintenance"/>
    <property type="evidence" value="ECO:0007669"/>
    <property type="project" value="InterPro"/>
</dbReference>
<accession>A0A2N9HKG9</accession>
<feature type="region of interest" description="Disordered" evidence="1">
    <location>
        <begin position="444"/>
        <end position="477"/>
    </location>
</feature>
<proteinExistence type="predicted"/>
<feature type="compositionally biased region" description="Basic and acidic residues" evidence="1">
    <location>
        <begin position="591"/>
        <end position="664"/>
    </location>
</feature>
<feature type="region of interest" description="Disordered" evidence="1">
    <location>
        <begin position="591"/>
        <end position="669"/>
    </location>
</feature>